<dbReference type="PANTHER" id="PTHR35303">
    <property type="entry name" value="OS02G0197800 PROTEIN"/>
    <property type="match status" value="1"/>
</dbReference>
<dbReference type="Gene3D" id="3.30.2020.30">
    <property type="match status" value="1"/>
</dbReference>
<proteinExistence type="predicted"/>
<keyword evidence="1" id="KW-0479">Metal-binding</keyword>
<evidence type="ECO:0000256" key="1">
    <source>
        <dbReference type="ARBA" id="ARBA00022723"/>
    </source>
</evidence>
<accession>A0A934NF18</accession>
<evidence type="ECO:0000256" key="2">
    <source>
        <dbReference type="ARBA" id="ARBA00023004"/>
    </source>
</evidence>
<dbReference type="Pfam" id="PF06155">
    <property type="entry name" value="GBBH-like_N"/>
    <property type="match status" value="1"/>
</dbReference>
<reference evidence="4 5" key="1">
    <citation type="submission" date="2020-10" db="EMBL/GenBank/DDBJ databases">
        <title>Ca. Dormibacterota MAGs.</title>
        <authorList>
            <person name="Montgomery K."/>
        </authorList>
    </citation>
    <scope>NUCLEOTIDE SEQUENCE [LARGE SCALE GENOMIC DNA]</scope>
    <source>
        <strain evidence="4">Mitchell_Peninsula_5</strain>
    </source>
</reference>
<organism evidence="4 5">
    <name type="scientific">Candidatus Amunia macphersoniae</name>
    <dbReference type="NCBI Taxonomy" id="3127014"/>
    <lineage>
        <taxon>Bacteria</taxon>
        <taxon>Bacillati</taxon>
        <taxon>Candidatus Dormiibacterota</taxon>
        <taxon>Candidatus Dormibacteria</taxon>
        <taxon>Candidatus Aeolococcales</taxon>
        <taxon>Candidatus Aeolococcaceae</taxon>
        <taxon>Candidatus Amunia</taxon>
    </lineage>
</organism>
<dbReference type="InterPro" id="IPR010376">
    <property type="entry name" value="GBBH-like_N"/>
</dbReference>
<dbReference type="GO" id="GO:0046872">
    <property type="term" value="F:metal ion binding"/>
    <property type="evidence" value="ECO:0007669"/>
    <property type="project" value="UniProtKB-KW"/>
</dbReference>
<keyword evidence="2" id="KW-0408">Iron</keyword>
<dbReference type="PANTHER" id="PTHR35303:SF8">
    <property type="entry name" value="GAMMA-BUTYROBETAINE HYDROXYLASE-LIKE N-TERMINAL DOMAIN-CONTAINING PROTEIN"/>
    <property type="match status" value="1"/>
</dbReference>
<evidence type="ECO:0000259" key="3">
    <source>
        <dbReference type="Pfam" id="PF06155"/>
    </source>
</evidence>
<feature type="domain" description="Gamma-butyrobetaine hydroxylase-like N-terminal" evidence="3">
    <location>
        <begin position="12"/>
        <end position="96"/>
    </location>
</feature>
<comment type="caution">
    <text evidence="4">The sequence shown here is derived from an EMBL/GenBank/DDBJ whole genome shotgun (WGS) entry which is preliminary data.</text>
</comment>
<dbReference type="InterPro" id="IPR038492">
    <property type="entry name" value="GBBH-like_N_sf"/>
</dbReference>
<protein>
    <submittedName>
        <fullName evidence="4">DUF971 domain-containing protein</fullName>
    </submittedName>
</protein>
<name>A0A934NF18_9BACT</name>
<dbReference type="AlphaFoldDB" id="A0A934NF18"/>
<evidence type="ECO:0000313" key="4">
    <source>
        <dbReference type="EMBL" id="MBJ7609353.1"/>
    </source>
</evidence>
<dbReference type="EMBL" id="JAEKNN010000036">
    <property type="protein sequence ID" value="MBJ7609353.1"/>
    <property type="molecule type" value="Genomic_DNA"/>
</dbReference>
<dbReference type="Proteomes" id="UP000614410">
    <property type="component" value="Unassembled WGS sequence"/>
</dbReference>
<gene>
    <name evidence="4" type="ORF">JF887_07960</name>
</gene>
<evidence type="ECO:0000313" key="5">
    <source>
        <dbReference type="Proteomes" id="UP000614410"/>
    </source>
</evidence>
<sequence length="112" mass="12493">MSMKPARFDYDEPARSLVIEWDDQVVHRIRFDTLRRACPCAACHGELGSSGRFMVRPDLDPGEDDLADISLVGAYGLNVVWNDGHNTGIYTFERLRELGELASAQPSTRPLG</sequence>